<dbReference type="InterPro" id="IPR006073">
    <property type="entry name" value="GTP-bd"/>
</dbReference>
<sequence length="590" mass="69576">MDVDCNNLLRDDIPVEFLEEHILLRELDGFEMHDEKLWENAEPIFSDPSPRSSCSSTEVKNIVIAVVGVTGSGKSTFIRTVSGRNDVIVGNNLTSETSEVRAYEFSHKNMNYTLIDTPGFDDTSFNDGEITELILNWLRTSFLEETRLNGVIYLHRICDPRMGGTALRNNRMFRKLCGEQAFKNVILATTFWENITMDTGESREKELREMHDFWGGMLQKGAKMVRLQRDKQSGLELIEQISTNDKVTLRVQEEMINQCKDPSDTEALIGGRQELEKMRRQQAAEMEAELRRMEMEQERARKEQEEKLKQELENLRRQREAERMSVELRRAEAEREVQIAYGMQLEEIRREREIQEVKMRREREELERIVREEQKRQRLREEAAAAERKREWREFTAQRKNDDCIILSLKNLRMFKKLCGPKGLSCVVLATTMWSQVPPEDGERRESELISNKDFWGEMVNQGSKIMRQDQGEASAIRIIQYIIGQRRRMVLDIQEEMASGKTLYETSAGRELEAELDRMRKRHEEDMRELREEMIETQRVNDKKSQEEIAAIRADLQKKLDQDREDRECMRVTMEELKKERDEELREAR</sequence>
<dbReference type="OrthoDB" id="8954335at2759"/>
<dbReference type="Gene3D" id="3.40.50.300">
    <property type="entry name" value="P-loop containing nucleotide triphosphate hydrolases"/>
    <property type="match status" value="2"/>
</dbReference>
<evidence type="ECO:0000256" key="1">
    <source>
        <dbReference type="SAM" id="Coils"/>
    </source>
</evidence>
<gene>
    <name evidence="3" type="ORF">B7463_g3282</name>
</gene>
<proteinExistence type="predicted"/>
<dbReference type="AlphaFoldDB" id="A0A3E2HIR4"/>
<evidence type="ECO:0000313" key="4">
    <source>
        <dbReference type="Proteomes" id="UP000258309"/>
    </source>
</evidence>
<feature type="non-terminal residue" evidence="3">
    <location>
        <position position="1"/>
    </location>
</feature>
<dbReference type="OMA" id="RMERHYD"/>
<evidence type="ECO:0000259" key="2">
    <source>
        <dbReference type="Pfam" id="PF01926"/>
    </source>
</evidence>
<evidence type="ECO:0000313" key="3">
    <source>
        <dbReference type="EMBL" id="RFU33052.1"/>
    </source>
</evidence>
<organism evidence="3 4">
    <name type="scientific">Scytalidium lignicola</name>
    <name type="common">Hyphomycete</name>
    <dbReference type="NCBI Taxonomy" id="5539"/>
    <lineage>
        <taxon>Eukaryota</taxon>
        <taxon>Fungi</taxon>
        <taxon>Dikarya</taxon>
        <taxon>Ascomycota</taxon>
        <taxon>Pezizomycotina</taxon>
        <taxon>Leotiomycetes</taxon>
        <taxon>Leotiomycetes incertae sedis</taxon>
        <taxon>Scytalidium</taxon>
    </lineage>
</organism>
<comment type="caution">
    <text evidence="3">The sequence shown here is derived from an EMBL/GenBank/DDBJ whole genome shotgun (WGS) entry which is preliminary data.</text>
</comment>
<name>A0A3E2HIR4_SCYLI</name>
<accession>A0A3E2HIR4</accession>
<dbReference type="Proteomes" id="UP000258309">
    <property type="component" value="Unassembled WGS sequence"/>
</dbReference>
<keyword evidence="1" id="KW-0175">Coiled coil</keyword>
<feature type="coiled-coil region" evidence="1">
    <location>
        <begin position="272"/>
        <end position="389"/>
    </location>
</feature>
<dbReference type="SUPFAM" id="SSF52540">
    <property type="entry name" value="P-loop containing nucleoside triphosphate hydrolases"/>
    <property type="match status" value="1"/>
</dbReference>
<dbReference type="STRING" id="5539.A0A3E2HIR4"/>
<keyword evidence="4" id="KW-1185">Reference proteome</keyword>
<dbReference type="GO" id="GO:0005525">
    <property type="term" value="F:GTP binding"/>
    <property type="evidence" value="ECO:0007669"/>
    <property type="project" value="InterPro"/>
</dbReference>
<dbReference type="EMBL" id="NCSJ02000042">
    <property type="protein sequence ID" value="RFU33052.1"/>
    <property type="molecule type" value="Genomic_DNA"/>
</dbReference>
<protein>
    <recommendedName>
        <fullName evidence="2">G domain-containing protein</fullName>
    </recommendedName>
</protein>
<feature type="coiled-coil region" evidence="1">
    <location>
        <begin position="510"/>
        <end position="588"/>
    </location>
</feature>
<dbReference type="InterPro" id="IPR027417">
    <property type="entry name" value="P-loop_NTPase"/>
</dbReference>
<feature type="non-terminal residue" evidence="3">
    <location>
        <position position="590"/>
    </location>
</feature>
<reference evidence="3 4" key="1">
    <citation type="submission" date="2018-05" db="EMBL/GenBank/DDBJ databases">
        <title>Draft genome sequence of Scytalidium lignicola DSM 105466, a ubiquitous saprotrophic fungus.</title>
        <authorList>
            <person name="Buettner E."/>
            <person name="Gebauer A.M."/>
            <person name="Hofrichter M."/>
            <person name="Liers C."/>
            <person name="Kellner H."/>
        </authorList>
    </citation>
    <scope>NUCLEOTIDE SEQUENCE [LARGE SCALE GENOMIC DNA]</scope>
    <source>
        <strain evidence="3 4">DSM 105466</strain>
    </source>
</reference>
<feature type="domain" description="G" evidence="2">
    <location>
        <begin position="64"/>
        <end position="125"/>
    </location>
</feature>
<dbReference type="Pfam" id="PF01926">
    <property type="entry name" value="MMR_HSR1"/>
    <property type="match status" value="1"/>
</dbReference>